<feature type="region of interest" description="Disordered" evidence="1">
    <location>
        <begin position="61"/>
        <end position="83"/>
    </location>
</feature>
<organism evidence="2">
    <name type="scientific">Brassica napus</name>
    <name type="common">Rape</name>
    <dbReference type="NCBI Taxonomy" id="3708"/>
    <lineage>
        <taxon>Eukaryota</taxon>
        <taxon>Viridiplantae</taxon>
        <taxon>Streptophyta</taxon>
        <taxon>Embryophyta</taxon>
        <taxon>Tracheophyta</taxon>
        <taxon>Spermatophyta</taxon>
        <taxon>Magnoliopsida</taxon>
        <taxon>eudicotyledons</taxon>
        <taxon>Gunneridae</taxon>
        <taxon>Pentapetalae</taxon>
        <taxon>rosids</taxon>
        <taxon>malvids</taxon>
        <taxon>Brassicales</taxon>
        <taxon>Brassicaceae</taxon>
        <taxon>Brassiceae</taxon>
        <taxon>Brassica</taxon>
    </lineage>
</organism>
<sequence length="83" mass="9173">MEKVEGPVSQAVLVVEKIETPEEAAALKLNPSPSDLNQRRSSPVGEKILRVNPAEIPRVRSIASQDERPAERLLHHSSILDRS</sequence>
<dbReference type="EMBL" id="HG994368">
    <property type="protein sequence ID" value="CAF1849638.1"/>
    <property type="molecule type" value="Genomic_DNA"/>
</dbReference>
<feature type="compositionally biased region" description="Basic and acidic residues" evidence="1">
    <location>
        <begin position="65"/>
        <end position="83"/>
    </location>
</feature>
<evidence type="ECO:0000256" key="1">
    <source>
        <dbReference type="SAM" id="MobiDB-lite"/>
    </source>
</evidence>
<gene>
    <name evidence="2" type="ORF">DARMORV10_C04P35240.1</name>
</gene>
<protein>
    <submittedName>
        <fullName evidence="2">(rape) hypothetical protein</fullName>
    </submittedName>
</protein>
<reference evidence="2" key="1">
    <citation type="submission" date="2021-01" db="EMBL/GenBank/DDBJ databases">
        <authorList>
            <consortium name="Genoscope - CEA"/>
            <person name="William W."/>
        </authorList>
    </citation>
    <scope>NUCLEOTIDE SEQUENCE</scope>
</reference>
<dbReference type="Proteomes" id="UP001295469">
    <property type="component" value="Chromosome C04"/>
</dbReference>
<accession>A0A816JYI4</accession>
<evidence type="ECO:0000313" key="2">
    <source>
        <dbReference type="EMBL" id="CAF1849638.1"/>
    </source>
</evidence>
<proteinExistence type="predicted"/>
<dbReference type="AlphaFoldDB" id="A0A816JYI4"/>
<feature type="region of interest" description="Disordered" evidence="1">
    <location>
        <begin position="25"/>
        <end position="45"/>
    </location>
</feature>
<name>A0A816JYI4_BRANA</name>
<feature type="compositionally biased region" description="Polar residues" evidence="1">
    <location>
        <begin position="31"/>
        <end position="41"/>
    </location>
</feature>